<gene>
    <name evidence="1" type="ORF">V5R04_07795</name>
</gene>
<organism evidence="1">
    <name type="scientific">Jonesiaceae bacterium BS-20</name>
    <dbReference type="NCBI Taxonomy" id="3120821"/>
    <lineage>
        <taxon>Bacteria</taxon>
        <taxon>Bacillati</taxon>
        <taxon>Actinomycetota</taxon>
        <taxon>Actinomycetes</taxon>
        <taxon>Micrococcales</taxon>
        <taxon>Jonesiaceae</taxon>
    </lineage>
</organism>
<proteinExistence type="predicted"/>
<name>A0AAU7DZX5_9MICO</name>
<accession>A0AAU7DZX5</accession>
<evidence type="ECO:0000313" key="1">
    <source>
        <dbReference type="EMBL" id="XBH23096.1"/>
    </source>
</evidence>
<dbReference type="AlphaFoldDB" id="A0AAU7DZX5"/>
<sequence>MTNKIRVSDPQELLALIPYQLGFQPENSLVVMSLRGDRHRVGLIARCELDELTSETGQDLAHFLIEQCLKDGARRVFLAFYFDHQEPLSADTCLSEEQTVTILQAFMAYRVLMKQVTGQIEPDSIWVVGPHSYFNWAAYDSPGCDEHCGRQCDERCDLDCAFGCPLHTPDGAIKLRSVSEFETTQVSANMVLNGLTYRKRREDLGMVARAPKAERDKAGASYRRHQRRLQQAREQGGIATWERQTLDLWQEILNDLGYQDHMASGCDGGLCRRETWSATGPSITPARIGRIASGMSSRRVRDAILLSMTPDGMTTARQFLASELDTCCCGPNNTAICTSCEHPKADSHGESLVNDALSKIVSPARGVPPTTCLTEIAQEVLETVIAHTTQTLTAPQHALLCLLAWWKGNGAVARRHNELALKFDEDYRLANLFATVLDAGLAPGWARRQKT</sequence>
<reference evidence="1" key="1">
    <citation type="submission" date="2024-02" db="EMBL/GenBank/DDBJ databases">
        <title>Tomenella chthoni gen. nov. sp. nov., a member of the family Jonesiaceae isolated from bat guano.</title>
        <authorList>
            <person name="Miller S.L."/>
            <person name="King J."/>
            <person name="Sankaranarayanan K."/>
            <person name="Lawson P.A."/>
        </authorList>
    </citation>
    <scope>NUCLEOTIDE SEQUENCE</scope>
    <source>
        <strain evidence="1">BS-20</strain>
    </source>
</reference>
<protein>
    <submittedName>
        <fullName evidence="1">DUF4192 family protein</fullName>
    </submittedName>
</protein>
<dbReference type="EMBL" id="CP146203">
    <property type="protein sequence ID" value="XBH23096.1"/>
    <property type="molecule type" value="Genomic_DNA"/>
</dbReference>
<dbReference type="InterPro" id="IPR025447">
    <property type="entry name" value="DUF4192"/>
</dbReference>
<dbReference type="Pfam" id="PF13830">
    <property type="entry name" value="DUF4192"/>
    <property type="match status" value="2"/>
</dbReference>